<dbReference type="KEGG" id="egl:EGR_07567"/>
<dbReference type="AlphaFoldDB" id="W6UAJ7"/>
<accession>W6UAJ7</accession>
<name>W6UAJ7_ECHGR</name>
<evidence type="ECO:0000313" key="1">
    <source>
        <dbReference type="EMBL" id="EUB57556.1"/>
    </source>
</evidence>
<protein>
    <submittedName>
        <fullName evidence="1">Uncharacterized protein</fullName>
    </submittedName>
</protein>
<dbReference type="GeneID" id="36343282"/>
<keyword evidence="2" id="KW-1185">Reference proteome</keyword>
<reference evidence="1 2" key="1">
    <citation type="journal article" date="2013" name="Nat. Genet.">
        <title>The genome of the hydatid tapeworm Echinococcus granulosus.</title>
        <authorList>
            <person name="Zheng H."/>
            <person name="Zhang W."/>
            <person name="Zhang L."/>
            <person name="Zhang Z."/>
            <person name="Li J."/>
            <person name="Lu G."/>
            <person name="Zhu Y."/>
            <person name="Wang Y."/>
            <person name="Huang Y."/>
            <person name="Liu J."/>
            <person name="Kang H."/>
            <person name="Chen J."/>
            <person name="Wang L."/>
            <person name="Chen A."/>
            <person name="Yu S."/>
            <person name="Gao Z."/>
            <person name="Jin L."/>
            <person name="Gu W."/>
            <person name="Wang Z."/>
            <person name="Zhao L."/>
            <person name="Shi B."/>
            <person name="Wen H."/>
            <person name="Lin R."/>
            <person name="Jones M.K."/>
            <person name="Brejova B."/>
            <person name="Vinar T."/>
            <person name="Zhao G."/>
            <person name="McManus D.P."/>
            <person name="Chen Z."/>
            <person name="Zhou Y."/>
            <person name="Wang S."/>
        </authorList>
    </citation>
    <scope>NUCLEOTIDE SEQUENCE [LARGE SCALE GENOMIC DNA]</scope>
</reference>
<proteinExistence type="predicted"/>
<organism evidence="1 2">
    <name type="scientific">Echinococcus granulosus</name>
    <name type="common">Hydatid tapeworm</name>
    <dbReference type="NCBI Taxonomy" id="6210"/>
    <lineage>
        <taxon>Eukaryota</taxon>
        <taxon>Metazoa</taxon>
        <taxon>Spiralia</taxon>
        <taxon>Lophotrochozoa</taxon>
        <taxon>Platyhelminthes</taxon>
        <taxon>Cestoda</taxon>
        <taxon>Eucestoda</taxon>
        <taxon>Cyclophyllidea</taxon>
        <taxon>Taeniidae</taxon>
        <taxon>Echinococcus</taxon>
        <taxon>Echinococcus granulosus group</taxon>
    </lineage>
</organism>
<evidence type="ECO:0000313" key="2">
    <source>
        <dbReference type="Proteomes" id="UP000019149"/>
    </source>
</evidence>
<sequence>MEVLIKYFENKNLNLALADIFFLKFVLKTGISRHSKLFFDLHFCRFCNIDQSVLMVRALPHFATKAVLEERFKSGFYLHWYCIFPNIPKSYSF</sequence>
<dbReference type="CTD" id="36343282"/>
<dbReference type="EMBL" id="APAU02000081">
    <property type="protein sequence ID" value="EUB57556.1"/>
    <property type="molecule type" value="Genomic_DNA"/>
</dbReference>
<gene>
    <name evidence="1" type="ORF">EGR_07567</name>
</gene>
<dbReference type="RefSeq" id="XP_024348752.1">
    <property type="nucleotide sequence ID" value="XM_024496816.1"/>
</dbReference>
<comment type="caution">
    <text evidence="1">The sequence shown here is derived from an EMBL/GenBank/DDBJ whole genome shotgun (WGS) entry which is preliminary data.</text>
</comment>
<dbReference type="Proteomes" id="UP000019149">
    <property type="component" value="Unassembled WGS sequence"/>
</dbReference>